<dbReference type="InterPro" id="IPR036250">
    <property type="entry name" value="AcylCo_DH-like_C"/>
</dbReference>
<keyword evidence="5 8" id="KW-0560">Oxidoreductase</keyword>
<evidence type="ECO:0000256" key="3">
    <source>
        <dbReference type="ARBA" id="ARBA00022630"/>
    </source>
</evidence>
<dbReference type="EC" id="1.-.-.-" evidence="8"/>
<protein>
    <submittedName>
        <fullName evidence="8">Acyl-CoA dehydrogenase family protein</fullName>
        <ecNumber evidence="8">1.-.-.-</ecNumber>
    </submittedName>
</protein>
<dbReference type="RefSeq" id="WP_358361500.1">
    <property type="nucleotide sequence ID" value="NZ_JBEZFP010000118.1"/>
</dbReference>
<dbReference type="InterPro" id="IPR009075">
    <property type="entry name" value="AcylCo_DH/oxidase_C"/>
</dbReference>
<sequence length="332" mass="35110">MDFQLSEDQRDLATGVREFCEGRFDRDRMRDLVDKNRVAGMVDKKLWAELAETGFFSLRVAEDEGGVGLGTAEAALVYEEAGRALLPGPLVATHLAASLGGEAAAGLAAGAASGELVVGLVAGDASPILVEHLDALDVLLVLDDDGIRRVSPSSVAGTPVRTPMDPFTPLHHVEALPEGELIADAETAARFRREGAVLTAAVQLGIAGKLTELSTQYAKEREQFGRIIGSFQAVKHLCADMLVRTEIARAAVYAAAVTLDDPVVGDAAVAVPTAKLMADDAATRNGKDATQVHGGMGFTWEVDVHLYLKRAWVHATQFGSAEDNEEALALTL</sequence>
<dbReference type="InterPro" id="IPR009100">
    <property type="entry name" value="AcylCoA_DH/oxidase_NM_dom_sf"/>
</dbReference>
<evidence type="ECO:0000259" key="6">
    <source>
        <dbReference type="Pfam" id="PF00441"/>
    </source>
</evidence>
<dbReference type="InterPro" id="IPR037069">
    <property type="entry name" value="AcylCoA_DH/ox_N_sf"/>
</dbReference>
<evidence type="ECO:0000256" key="2">
    <source>
        <dbReference type="ARBA" id="ARBA00009347"/>
    </source>
</evidence>
<evidence type="ECO:0000313" key="8">
    <source>
        <dbReference type="EMBL" id="MEU8138317.1"/>
    </source>
</evidence>
<accession>A0ABV3DRD2</accession>
<reference evidence="8 9" key="1">
    <citation type="submission" date="2024-06" db="EMBL/GenBank/DDBJ databases">
        <title>The Natural Products Discovery Center: Release of the First 8490 Sequenced Strains for Exploring Actinobacteria Biosynthetic Diversity.</title>
        <authorList>
            <person name="Kalkreuter E."/>
            <person name="Kautsar S.A."/>
            <person name="Yang D."/>
            <person name="Bader C.D."/>
            <person name="Teijaro C.N."/>
            <person name="Fluegel L."/>
            <person name="Davis C.M."/>
            <person name="Simpson J.R."/>
            <person name="Lauterbach L."/>
            <person name="Steele A.D."/>
            <person name="Gui C."/>
            <person name="Meng S."/>
            <person name="Li G."/>
            <person name="Viehrig K."/>
            <person name="Ye F."/>
            <person name="Su P."/>
            <person name="Kiefer A.F."/>
            <person name="Nichols A."/>
            <person name="Cepeda A.J."/>
            <person name="Yan W."/>
            <person name="Fan B."/>
            <person name="Jiang Y."/>
            <person name="Adhikari A."/>
            <person name="Zheng C.-J."/>
            <person name="Schuster L."/>
            <person name="Cowan T.M."/>
            <person name="Smanski M.J."/>
            <person name="Chevrette M.G."/>
            <person name="De Carvalho L.P.S."/>
            <person name="Shen B."/>
        </authorList>
    </citation>
    <scope>NUCLEOTIDE SEQUENCE [LARGE SCALE GENOMIC DNA]</scope>
    <source>
        <strain evidence="8 9">NPDC048946</strain>
    </source>
</reference>
<dbReference type="Pfam" id="PF00441">
    <property type="entry name" value="Acyl-CoA_dh_1"/>
    <property type="match status" value="1"/>
</dbReference>
<dbReference type="SUPFAM" id="SSF47203">
    <property type="entry name" value="Acyl-CoA dehydrogenase C-terminal domain-like"/>
    <property type="match status" value="1"/>
</dbReference>
<dbReference type="SUPFAM" id="SSF56645">
    <property type="entry name" value="Acyl-CoA dehydrogenase NM domain-like"/>
    <property type="match status" value="1"/>
</dbReference>
<dbReference type="Pfam" id="PF02771">
    <property type="entry name" value="Acyl-CoA_dh_N"/>
    <property type="match status" value="1"/>
</dbReference>
<dbReference type="GO" id="GO:0016491">
    <property type="term" value="F:oxidoreductase activity"/>
    <property type="evidence" value="ECO:0007669"/>
    <property type="project" value="UniProtKB-KW"/>
</dbReference>
<dbReference type="Gene3D" id="1.20.140.10">
    <property type="entry name" value="Butyryl-CoA Dehydrogenase, subunit A, domain 3"/>
    <property type="match status" value="1"/>
</dbReference>
<feature type="domain" description="Acyl-CoA dehydrogenase/oxidase C-terminal" evidence="6">
    <location>
        <begin position="195"/>
        <end position="322"/>
    </location>
</feature>
<dbReference type="Gene3D" id="1.10.540.10">
    <property type="entry name" value="Acyl-CoA dehydrogenase/oxidase, N-terminal domain"/>
    <property type="match status" value="1"/>
</dbReference>
<comment type="cofactor">
    <cofactor evidence="1">
        <name>FAD</name>
        <dbReference type="ChEBI" id="CHEBI:57692"/>
    </cofactor>
</comment>
<keyword evidence="4" id="KW-0274">FAD</keyword>
<dbReference type="PANTHER" id="PTHR43884:SF20">
    <property type="entry name" value="ACYL-COA DEHYDROGENASE FADE28"/>
    <property type="match status" value="1"/>
</dbReference>
<dbReference type="EMBL" id="JBEZFP010000118">
    <property type="protein sequence ID" value="MEU8138317.1"/>
    <property type="molecule type" value="Genomic_DNA"/>
</dbReference>
<keyword evidence="9" id="KW-1185">Reference proteome</keyword>
<proteinExistence type="inferred from homology"/>
<keyword evidence="3" id="KW-0285">Flavoprotein</keyword>
<dbReference type="PANTHER" id="PTHR43884">
    <property type="entry name" value="ACYL-COA DEHYDROGENASE"/>
    <property type="match status" value="1"/>
</dbReference>
<evidence type="ECO:0000256" key="1">
    <source>
        <dbReference type="ARBA" id="ARBA00001974"/>
    </source>
</evidence>
<name>A0ABV3DRD2_9ACTN</name>
<comment type="similarity">
    <text evidence="2">Belongs to the acyl-CoA dehydrogenase family.</text>
</comment>
<evidence type="ECO:0000256" key="4">
    <source>
        <dbReference type="ARBA" id="ARBA00022827"/>
    </source>
</evidence>
<evidence type="ECO:0000259" key="7">
    <source>
        <dbReference type="Pfam" id="PF02771"/>
    </source>
</evidence>
<organism evidence="8 9">
    <name type="scientific">Streptodolium elevatio</name>
    <dbReference type="NCBI Taxonomy" id="3157996"/>
    <lineage>
        <taxon>Bacteria</taxon>
        <taxon>Bacillati</taxon>
        <taxon>Actinomycetota</taxon>
        <taxon>Actinomycetes</taxon>
        <taxon>Kitasatosporales</taxon>
        <taxon>Streptomycetaceae</taxon>
        <taxon>Streptodolium</taxon>
    </lineage>
</organism>
<feature type="domain" description="Acyl-CoA dehydrogenase/oxidase N-terminal" evidence="7">
    <location>
        <begin position="6"/>
        <end position="93"/>
    </location>
</feature>
<evidence type="ECO:0000256" key="5">
    <source>
        <dbReference type="ARBA" id="ARBA00023002"/>
    </source>
</evidence>
<comment type="caution">
    <text evidence="8">The sequence shown here is derived from an EMBL/GenBank/DDBJ whole genome shotgun (WGS) entry which is preliminary data.</text>
</comment>
<dbReference type="InterPro" id="IPR013786">
    <property type="entry name" value="AcylCoA_DH/ox_N"/>
</dbReference>
<gene>
    <name evidence="8" type="ORF">AB0C36_33050</name>
</gene>
<evidence type="ECO:0000313" key="9">
    <source>
        <dbReference type="Proteomes" id="UP001551482"/>
    </source>
</evidence>
<dbReference type="Proteomes" id="UP001551482">
    <property type="component" value="Unassembled WGS sequence"/>
</dbReference>